<gene>
    <name evidence="2" type="ORF">AB675_11372</name>
</gene>
<dbReference type="Proteomes" id="UP000038010">
    <property type="component" value="Unassembled WGS sequence"/>
</dbReference>
<feature type="region of interest" description="Disordered" evidence="1">
    <location>
        <begin position="1"/>
        <end position="21"/>
    </location>
</feature>
<reference evidence="2 3" key="1">
    <citation type="submission" date="2015-06" db="EMBL/GenBank/DDBJ databases">
        <title>Draft genome of the ant-associated black yeast Phialophora attae CBS 131958.</title>
        <authorList>
            <person name="Moreno L.F."/>
            <person name="Stielow B.J."/>
            <person name="de Hoog S."/>
            <person name="Vicente V.A."/>
            <person name="Weiss V.A."/>
            <person name="de Vries M."/>
            <person name="Cruz L.M."/>
            <person name="Souza E.M."/>
        </authorList>
    </citation>
    <scope>NUCLEOTIDE SEQUENCE [LARGE SCALE GENOMIC DNA]</scope>
    <source>
        <strain evidence="2 3">CBS 131958</strain>
    </source>
</reference>
<organism evidence="2 3">
    <name type="scientific">Cyphellophora attinorum</name>
    <dbReference type="NCBI Taxonomy" id="1664694"/>
    <lineage>
        <taxon>Eukaryota</taxon>
        <taxon>Fungi</taxon>
        <taxon>Dikarya</taxon>
        <taxon>Ascomycota</taxon>
        <taxon>Pezizomycotina</taxon>
        <taxon>Eurotiomycetes</taxon>
        <taxon>Chaetothyriomycetidae</taxon>
        <taxon>Chaetothyriales</taxon>
        <taxon>Cyphellophoraceae</taxon>
        <taxon>Cyphellophora</taxon>
    </lineage>
</organism>
<evidence type="ECO:0000313" key="3">
    <source>
        <dbReference type="Proteomes" id="UP000038010"/>
    </source>
</evidence>
<protein>
    <submittedName>
        <fullName evidence="2">Uncharacterized protein</fullName>
    </submittedName>
</protein>
<evidence type="ECO:0000256" key="1">
    <source>
        <dbReference type="SAM" id="MobiDB-lite"/>
    </source>
</evidence>
<dbReference type="AlphaFoldDB" id="A0A0N0NM44"/>
<keyword evidence="3" id="KW-1185">Reference proteome</keyword>
<dbReference type="VEuPathDB" id="FungiDB:AB675_11372"/>
<proteinExistence type="predicted"/>
<comment type="caution">
    <text evidence="2">The sequence shown here is derived from an EMBL/GenBank/DDBJ whole genome shotgun (WGS) entry which is preliminary data.</text>
</comment>
<sequence length="143" mass="16991">MDNNIRLKKAASAPHWDKPAPNLSSMPNDILLNIADFIVTDESRSNHLPFERKDLYFRKYLEWRVWRGFIRLRSNPDADSFEKMGCISWDWLVPEDRQVLRVSKKFYVAIMSVIRNRQDACDGYQQGSIDPLVWQPRPWQLRP</sequence>
<accession>A0A0N0NM44</accession>
<dbReference type="RefSeq" id="XP_017999994.1">
    <property type="nucleotide sequence ID" value="XM_018140212.1"/>
</dbReference>
<dbReference type="GeneID" id="28732092"/>
<name>A0A0N0NM44_9EURO</name>
<evidence type="ECO:0000313" key="2">
    <source>
        <dbReference type="EMBL" id="KPI40031.1"/>
    </source>
</evidence>
<dbReference type="EMBL" id="LFJN01000013">
    <property type="protein sequence ID" value="KPI40031.1"/>
    <property type="molecule type" value="Genomic_DNA"/>
</dbReference>